<dbReference type="Pfam" id="PF14432">
    <property type="entry name" value="DYW_deaminase"/>
    <property type="match status" value="1"/>
</dbReference>
<evidence type="ECO:0000313" key="6">
    <source>
        <dbReference type="Proteomes" id="UP001412067"/>
    </source>
</evidence>
<evidence type="ECO:0000259" key="4">
    <source>
        <dbReference type="Pfam" id="PF14432"/>
    </source>
</evidence>
<keyword evidence="1" id="KW-0677">Repeat</keyword>
<name>A0ABR2LT38_9ASPA</name>
<feature type="repeat" description="PPR" evidence="2">
    <location>
        <begin position="245"/>
        <end position="279"/>
    </location>
</feature>
<feature type="repeat" description="PPR" evidence="2">
    <location>
        <begin position="313"/>
        <end position="347"/>
    </location>
</feature>
<dbReference type="Proteomes" id="UP001412067">
    <property type="component" value="Unassembled WGS sequence"/>
</dbReference>
<dbReference type="Pfam" id="PF01535">
    <property type="entry name" value="PPR"/>
    <property type="match status" value="5"/>
</dbReference>
<dbReference type="PANTHER" id="PTHR24015:SF1774">
    <property type="entry name" value="OS09G0251500 PROTEIN"/>
    <property type="match status" value="1"/>
</dbReference>
<organism evidence="5 6">
    <name type="scientific">Platanthera guangdongensis</name>
    <dbReference type="NCBI Taxonomy" id="2320717"/>
    <lineage>
        <taxon>Eukaryota</taxon>
        <taxon>Viridiplantae</taxon>
        <taxon>Streptophyta</taxon>
        <taxon>Embryophyta</taxon>
        <taxon>Tracheophyta</taxon>
        <taxon>Spermatophyta</taxon>
        <taxon>Magnoliopsida</taxon>
        <taxon>Liliopsida</taxon>
        <taxon>Asparagales</taxon>
        <taxon>Orchidaceae</taxon>
        <taxon>Orchidoideae</taxon>
        <taxon>Orchideae</taxon>
        <taxon>Orchidinae</taxon>
        <taxon>Platanthera</taxon>
    </lineage>
</organism>
<dbReference type="InterPro" id="IPR011990">
    <property type="entry name" value="TPR-like_helical_dom_sf"/>
</dbReference>
<comment type="caution">
    <text evidence="5">The sequence shown here is derived from an EMBL/GenBank/DDBJ whole genome shotgun (WGS) entry which is preliminary data.</text>
</comment>
<sequence>MNRLPRHVTAVSFSRSVLLLLLPLTPPLLTNSSHFFHNQSFTLTPNQSLIQSFTRLSLHGPHPEAMAALDALQSRCLRAADPVDYLHLIKLCISAGAVDAGRRIQQHLTSAGYLPVLFLSNSLLGMHVRFGLIHDARQLFDALPLRNVVSWTTMISAFIGLDQRSEALDLFVLMQRHGIRPNMFTFSSVLRACESLNALGAMHCCVVKHGFNADDFVRSSLIDIYFRCGDSKGGCLIFEEMATRDLVVWNSIIGGLAQTGNGCRALELFRRMKRIGFVAKQATLTSSLRACTGMVFIEMGRQVHVHLLKYKADLIVNNALLDMYCKCGGLEEAEAVFQRMPEKDVISWSTIISGLAQNGRSLASRRLFDLMKAEGPTPNYITLVGVLFACSHAGLVEDGWYYFRSMKRLFDIEPGSEHFGCMVDLLGRAGKLEEAVKFIHEMDFKPDAVIWRTLLGACRVHKNVNLAAYAAHEILELNPGDEGTCILLSNIYADAKQWSDVERVRKMMRDRGIRKEPGRSWIDVGMQTHVFFAGDLSHPQWEGIERELERLVSRIRSLGYVPDTEFVLHDLGLLEQKEECLRYHGEKMAIAFGIMNSAEGKSIRIMKNLRICGDCHAFAKLVSKIEDKVIVIRDPVRFHHFQDGACSCGDYW</sequence>
<dbReference type="Pfam" id="PF20431">
    <property type="entry name" value="E_motif"/>
    <property type="match status" value="1"/>
</dbReference>
<dbReference type="PANTHER" id="PTHR24015">
    <property type="entry name" value="OS07G0578800 PROTEIN-RELATED"/>
    <property type="match status" value="1"/>
</dbReference>
<dbReference type="EMBL" id="JBBWWR010000015">
    <property type="protein sequence ID" value="KAK8950032.1"/>
    <property type="molecule type" value="Genomic_DNA"/>
</dbReference>
<dbReference type="InterPro" id="IPR032867">
    <property type="entry name" value="DYW_dom"/>
</dbReference>
<dbReference type="InterPro" id="IPR046960">
    <property type="entry name" value="PPR_At4g14850-like_plant"/>
</dbReference>
<evidence type="ECO:0000313" key="5">
    <source>
        <dbReference type="EMBL" id="KAK8950032.1"/>
    </source>
</evidence>
<evidence type="ECO:0000256" key="2">
    <source>
        <dbReference type="PROSITE-ProRule" id="PRU00708"/>
    </source>
</evidence>
<protein>
    <submittedName>
        <fullName evidence="5">Pentatricopeptide repeat-containing protein</fullName>
    </submittedName>
</protein>
<proteinExistence type="predicted"/>
<reference evidence="5 6" key="1">
    <citation type="journal article" date="2022" name="Nat. Plants">
        <title>Genomes of leafy and leafless Platanthera orchids illuminate the evolution of mycoheterotrophy.</title>
        <authorList>
            <person name="Li M.H."/>
            <person name="Liu K.W."/>
            <person name="Li Z."/>
            <person name="Lu H.C."/>
            <person name="Ye Q.L."/>
            <person name="Zhang D."/>
            <person name="Wang J.Y."/>
            <person name="Li Y.F."/>
            <person name="Zhong Z.M."/>
            <person name="Liu X."/>
            <person name="Yu X."/>
            <person name="Liu D.K."/>
            <person name="Tu X.D."/>
            <person name="Liu B."/>
            <person name="Hao Y."/>
            <person name="Liao X.Y."/>
            <person name="Jiang Y.T."/>
            <person name="Sun W.H."/>
            <person name="Chen J."/>
            <person name="Chen Y.Q."/>
            <person name="Ai Y."/>
            <person name="Zhai J.W."/>
            <person name="Wu S.S."/>
            <person name="Zhou Z."/>
            <person name="Hsiao Y.Y."/>
            <person name="Wu W.L."/>
            <person name="Chen Y.Y."/>
            <person name="Lin Y.F."/>
            <person name="Hsu J.L."/>
            <person name="Li C.Y."/>
            <person name="Wang Z.W."/>
            <person name="Zhao X."/>
            <person name="Zhong W.Y."/>
            <person name="Ma X.K."/>
            <person name="Ma L."/>
            <person name="Huang J."/>
            <person name="Chen G.Z."/>
            <person name="Huang M.Z."/>
            <person name="Huang L."/>
            <person name="Peng D.H."/>
            <person name="Luo Y.B."/>
            <person name="Zou S.Q."/>
            <person name="Chen S.P."/>
            <person name="Lan S."/>
            <person name="Tsai W.C."/>
            <person name="Van de Peer Y."/>
            <person name="Liu Z.J."/>
        </authorList>
    </citation>
    <scope>NUCLEOTIDE SEQUENCE [LARGE SCALE GENOMIC DNA]</scope>
    <source>
        <strain evidence="5">Lor288</strain>
    </source>
</reference>
<evidence type="ECO:0000256" key="3">
    <source>
        <dbReference type="SAM" id="SignalP"/>
    </source>
</evidence>
<accession>A0ABR2LT38</accession>
<feature type="repeat" description="PPR" evidence="2">
    <location>
        <begin position="147"/>
        <end position="181"/>
    </location>
</feature>
<keyword evidence="3" id="KW-0732">Signal</keyword>
<gene>
    <name evidence="5" type="primary">PCMP-H44</name>
    <name evidence="5" type="ORF">KSP40_PGU007258</name>
</gene>
<dbReference type="NCBIfam" id="TIGR00756">
    <property type="entry name" value="PPR"/>
    <property type="match status" value="4"/>
</dbReference>
<dbReference type="InterPro" id="IPR002885">
    <property type="entry name" value="PPR_rpt"/>
</dbReference>
<feature type="domain" description="DYW" evidence="4">
    <location>
        <begin position="559"/>
        <end position="652"/>
    </location>
</feature>
<keyword evidence="6" id="KW-1185">Reference proteome</keyword>
<feature type="chain" id="PRO_5045594677" evidence="3">
    <location>
        <begin position="33"/>
        <end position="652"/>
    </location>
</feature>
<feature type="signal peptide" evidence="3">
    <location>
        <begin position="1"/>
        <end position="32"/>
    </location>
</feature>
<dbReference type="InterPro" id="IPR046848">
    <property type="entry name" value="E_motif"/>
</dbReference>
<dbReference type="Pfam" id="PF13041">
    <property type="entry name" value="PPR_2"/>
    <property type="match status" value="1"/>
</dbReference>
<dbReference type="Gene3D" id="1.25.40.10">
    <property type="entry name" value="Tetratricopeptide repeat domain"/>
    <property type="match status" value="4"/>
</dbReference>
<dbReference type="PROSITE" id="PS51375">
    <property type="entry name" value="PPR"/>
    <property type="match status" value="3"/>
</dbReference>
<evidence type="ECO:0000256" key="1">
    <source>
        <dbReference type="ARBA" id="ARBA00022737"/>
    </source>
</evidence>